<dbReference type="GO" id="GO:0016567">
    <property type="term" value="P:protein ubiquitination"/>
    <property type="evidence" value="ECO:0000318"/>
    <property type="project" value="GO_Central"/>
</dbReference>
<gene>
    <name evidence="6" type="ORF">BRADI_4g44211v3</name>
</gene>
<dbReference type="InParanoid" id="A0A2K2CU38"/>
<protein>
    <recommendedName>
        <fullName evidence="5">RING-type domain-containing protein</fullName>
    </recommendedName>
</protein>
<dbReference type="GO" id="GO:0008270">
    <property type="term" value="F:zinc ion binding"/>
    <property type="evidence" value="ECO:0007669"/>
    <property type="project" value="UniProtKB-KW"/>
</dbReference>
<reference evidence="6 7" key="1">
    <citation type="journal article" date="2010" name="Nature">
        <title>Genome sequencing and analysis of the model grass Brachypodium distachyon.</title>
        <authorList>
            <consortium name="International Brachypodium Initiative"/>
        </authorList>
    </citation>
    <scope>NUCLEOTIDE SEQUENCE [LARGE SCALE GENOMIC DNA]</scope>
    <source>
        <strain evidence="6 7">Bd21</strain>
    </source>
</reference>
<dbReference type="SUPFAM" id="SSF57850">
    <property type="entry name" value="RING/U-box"/>
    <property type="match status" value="1"/>
</dbReference>
<dbReference type="InterPro" id="IPR013083">
    <property type="entry name" value="Znf_RING/FYVE/PHD"/>
</dbReference>
<evidence type="ECO:0000313" key="6">
    <source>
        <dbReference type="EMBL" id="PNT65547.1"/>
    </source>
</evidence>
<reference evidence="6" key="2">
    <citation type="submission" date="2017-06" db="EMBL/GenBank/DDBJ databases">
        <title>WGS assembly of Brachypodium distachyon.</title>
        <authorList>
            <consortium name="The International Brachypodium Initiative"/>
            <person name="Lucas S."/>
            <person name="Harmon-Smith M."/>
            <person name="Lail K."/>
            <person name="Tice H."/>
            <person name="Grimwood J."/>
            <person name="Bruce D."/>
            <person name="Barry K."/>
            <person name="Shu S."/>
            <person name="Lindquist E."/>
            <person name="Wang M."/>
            <person name="Pitluck S."/>
            <person name="Vogel J.P."/>
            <person name="Garvin D.F."/>
            <person name="Mockler T.C."/>
            <person name="Schmutz J."/>
            <person name="Rokhsar D."/>
            <person name="Bevan M.W."/>
        </authorList>
    </citation>
    <scope>NUCLEOTIDE SEQUENCE</scope>
    <source>
        <strain evidence="6">Bd21</strain>
    </source>
</reference>
<dbReference type="PANTHER" id="PTHR15710:SF196">
    <property type="entry name" value="F6A14.12 PROTEIN-RELATED"/>
    <property type="match status" value="1"/>
</dbReference>
<dbReference type="Gene3D" id="3.30.40.10">
    <property type="entry name" value="Zinc/RING finger domain, C3HC4 (zinc finger)"/>
    <property type="match status" value="1"/>
</dbReference>
<dbReference type="EnsemblPlants" id="PNT65547">
    <property type="protein sequence ID" value="PNT65547"/>
    <property type="gene ID" value="BRADI_4g44211v3"/>
</dbReference>
<evidence type="ECO:0000256" key="3">
    <source>
        <dbReference type="ARBA" id="ARBA00022833"/>
    </source>
</evidence>
<dbReference type="Gramene" id="PNT65547">
    <property type="protein sequence ID" value="PNT65547"/>
    <property type="gene ID" value="BRADI_4g44211v3"/>
</dbReference>
<organism evidence="6">
    <name type="scientific">Brachypodium distachyon</name>
    <name type="common">Purple false brome</name>
    <name type="synonym">Trachynia distachya</name>
    <dbReference type="NCBI Taxonomy" id="15368"/>
    <lineage>
        <taxon>Eukaryota</taxon>
        <taxon>Viridiplantae</taxon>
        <taxon>Streptophyta</taxon>
        <taxon>Embryophyta</taxon>
        <taxon>Tracheophyta</taxon>
        <taxon>Spermatophyta</taxon>
        <taxon>Magnoliopsida</taxon>
        <taxon>Liliopsida</taxon>
        <taxon>Poales</taxon>
        <taxon>Poaceae</taxon>
        <taxon>BOP clade</taxon>
        <taxon>Pooideae</taxon>
        <taxon>Stipodae</taxon>
        <taxon>Brachypodieae</taxon>
        <taxon>Brachypodium</taxon>
    </lineage>
</organism>
<keyword evidence="1" id="KW-0479">Metal-binding</keyword>
<dbReference type="GO" id="GO:0005737">
    <property type="term" value="C:cytoplasm"/>
    <property type="evidence" value="ECO:0000318"/>
    <property type="project" value="GO_Central"/>
</dbReference>
<dbReference type="SMART" id="SM00184">
    <property type="entry name" value="RING"/>
    <property type="match status" value="1"/>
</dbReference>
<dbReference type="EMBL" id="CM000883">
    <property type="protein sequence ID" value="PNT65547.1"/>
    <property type="molecule type" value="Genomic_DNA"/>
</dbReference>
<evidence type="ECO:0000256" key="4">
    <source>
        <dbReference type="PROSITE-ProRule" id="PRU00175"/>
    </source>
</evidence>
<keyword evidence="3" id="KW-0862">Zinc</keyword>
<dbReference type="InterPro" id="IPR001841">
    <property type="entry name" value="Znf_RING"/>
</dbReference>
<dbReference type="OrthoDB" id="21204at2759"/>
<evidence type="ECO:0000256" key="1">
    <source>
        <dbReference type="ARBA" id="ARBA00022723"/>
    </source>
</evidence>
<dbReference type="AlphaFoldDB" id="A0A2K2CU38"/>
<evidence type="ECO:0000256" key="2">
    <source>
        <dbReference type="ARBA" id="ARBA00022771"/>
    </source>
</evidence>
<keyword evidence="8" id="KW-1185">Reference proteome</keyword>
<dbReference type="PANTHER" id="PTHR15710">
    <property type="entry name" value="E3 UBIQUITIN-PROTEIN LIGASE PRAJA"/>
    <property type="match status" value="1"/>
</dbReference>
<keyword evidence="2 4" id="KW-0863">Zinc-finger</keyword>
<feature type="domain" description="RING-type" evidence="5">
    <location>
        <begin position="14"/>
        <end position="60"/>
    </location>
</feature>
<reference evidence="7" key="3">
    <citation type="submission" date="2018-08" db="UniProtKB">
        <authorList>
            <consortium name="EnsemblPlants"/>
        </authorList>
    </citation>
    <scope>IDENTIFICATION</scope>
    <source>
        <strain evidence="7">cv. Bd21</strain>
    </source>
</reference>
<dbReference type="Proteomes" id="UP000008810">
    <property type="component" value="Chromosome 4"/>
</dbReference>
<evidence type="ECO:0000313" key="7">
    <source>
        <dbReference type="EnsemblPlants" id="PNT65547"/>
    </source>
</evidence>
<evidence type="ECO:0000313" key="8">
    <source>
        <dbReference type="Proteomes" id="UP000008810"/>
    </source>
</evidence>
<name>A0A2K2CU38_BRADI</name>
<accession>A0A2K2CU38</accession>
<dbReference type="Pfam" id="PF13639">
    <property type="entry name" value="zf-RING_2"/>
    <property type="match status" value="1"/>
</dbReference>
<proteinExistence type="predicted"/>
<evidence type="ECO:0000259" key="5">
    <source>
        <dbReference type="PROSITE" id="PS50089"/>
    </source>
</evidence>
<sequence>MHVPAAGKTSETECDICLGELFRDGGCEFKKRLRMMPCSHTFHQSCIWDWLLDDRRCPVCGYAMPSEKRRRVEEEMDSQRLRLARVNIN</sequence>
<dbReference type="GO" id="GO:0061630">
    <property type="term" value="F:ubiquitin protein ligase activity"/>
    <property type="evidence" value="ECO:0000318"/>
    <property type="project" value="GO_Central"/>
</dbReference>
<dbReference type="PROSITE" id="PS50089">
    <property type="entry name" value="ZF_RING_2"/>
    <property type="match status" value="1"/>
</dbReference>